<reference evidence="2 3" key="1">
    <citation type="journal article" date="2006" name="Int. J. Syst. Evol. Microbiol.">
        <title>Myroides pelagicus sp. nov., isolated from seawater in Thailand.</title>
        <authorList>
            <person name="Yoon J."/>
            <person name="Maneerat S."/>
            <person name="Kawai F."/>
            <person name="Yokota A."/>
        </authorList>
    </citation>
    <scope>NUCLEOTIDE SEQUENCE [LARGE SCALE GENOMIC DNA]</scope>
    <source>
        <strain evidence="2 3">SM1T</strain>
    </source>
</reference>
<dbReference type="PANTHER" id="PTHR43792:SF1">
    <property type="entry name" value="N-ACETYLTRANSFERASE DOMAIN-CONTAINING PROTEIN"/>
    <property type="match status" value="1"/>
</dbReference>
<dbReference type="Proteomes" id="UP000488936">
    <property type="component" value="Unassembled WGS sequence"/>
</dbReference>
<protein>
    <submittedName>
        <fullName evidence="2">GNAT family N-acetyltransferase</fullName>
    </submittedName>
</protein>
<proteinExistence type="predicted"/>
<evidence type="ECO:0000313" key="3">
    <source>
        <dbReference type="Proteomes" id="UP000488936"/>
    </source>
</evidence>
<evidence type="ECO:0000259" key="1">
    <source>
        <dbReference type="Pfam" id="PF13302"/>
    </source>
</evidence>
<dbReference type="EMBL" id="WMJY01000019">
    <property type="protein sequence ID" value="MTH30089.1"/>
    <property type="molecule type" value="Genomic_DNA"/>
</dbReference>
<name>A0A7K1GNH3_9FLAO</name>
<organism evidence="2 3">
    <name type="scientific">Myroides pelagicus</name>
    <dbReference type="NCBI Taxonomy" id="270914"/>
    <lineage>
        <taxon>Bacteria</taxon>
        <taxon>Pseudomonadati</taxon>
        <taxon>Bacteroidota</taxon>
        <taxon>Flavobacteriia</taxon>
        <taxon>Flavobacteriales</taxon>
        <taxon>Flavobacteriaceae</taxon>
        <taxon>Myroides</taxon>
    </lineage>
</organism>
<dbReference type="SUPFAM" id="SSF55729">
    <property type="entry name" value="Acyl-CoA N-acyltransferases (Nat)"/>
    <property type="match status" value="1"/>
</dbReference>
<dbReference type="PANTHER" id="PTHR43792">
    <property type="entry name" value="GNAT FAMILY, PUTATIVE (AFU_ORTHOLOGUE AFUA_3G00765)-RELATED-RELATED"/>
    <property type="match status" value="1"/>
</dbReference>
<dbReference type="GO" id="GO:0016747">
    <property type="term" value="F:acyltransferase activity, transferring groups other than amino-acyl groups"/>
    <property type="evidence" value="ECO:0007669"/>
    <property type="project" value="InterPro"/>
</dbReference>
<dbReference type="OrthoDB" id="9788916at2"/>
<comment type="caution">
    <text evidence="2">The sequence shown here is derived from an EMBL/GenBank/DDBJ whole genome shotgun (WGS) entry which is preliminary data.</text>
</comment>
<evidence type="ECO:0000313" key="2">
    <source>
        <dbReference type="EMBL" id="MTH30089.1"/>
    </source>
</evidence>
<sequence>MSTIIFETERLIVAKIDLQNSLEIDKLLNIHNDHETMMWIPNKKKTYNKNSLEIKYSINKGLYNISYGIYKILFKKTNEVIGEFGLFPYIEKPTSVEIGYIIDRRYWKKGLGTELVKNCETYIKETLHKQFIIAQLIEQNIASHQLLRNLSYQLIAKTTIDKLIVRLTLQKEL</sequence>
<accession>A0A7K1GNH3</accession>
<gene>
    <name evidence="2" type="ORF">GJV77_09225</name>
</gene>
<dbReference type="RefSeq" id="WP_155036079.1">
    <property type="nucleotide sequence ID" value="NZ_JAYMMG010000020.1"/>
</dbReference>
<feature type="domain" description="N-acetyltransferase" evidence="1">
    <location>
        <begin position="23"/>
        <end position="150"/>
    </location>
</feature>
<dbReference type="Pfam" id="PF13302">
    <property type="entry name" value="Acetyltransf_3"/>
    <property type="match status" value="1"/>
</dbReference>
<dbReference type="AlphaFoldDB" id="A0A7K1GNH3"/>
<keyword evidence="3" id="KW-1185">Reference proteome</keyword>
<dbReference type="InterPro" id="IPR016181">
    <property type="entry name" value="Acyl_CoA_acyltransferase"/>
</dbReference>
<dbReference type="InterPro" id="IPR051531">
    <property type="entry name" value="N-acetyltransferase"/>
</dbReference>
<dbReference type="InterPro" id="IPR000182">
    <property type="entry name" value="GNAT_dom"/>
</dbReference>
<dbReference type="Gene3D" id="3.40.630.30">
    <property type="match status" value="1"/>
</dbReference>
<keyword evidence="2" id="KW-0808">Transferase</keyword>